<comment type="subcellular location">
    <subcellularLocation>
        <location evidence="1">Cell membrane</location>
        <topology evidence="1">Single-pass type I membrane protein</topology>
    </subcellularLocation>
</comment>
<dbReference type="FunFam" id="2.120.10.30:FF:000132">
    <property type="entry name" value="Uncharacterized protein"/>
    <property type="match status" value="1"/>
</dbReference>
<evidence type="ECO:0000313" key="5">
    <source>
        <dbReference type="Proteomes" id="UP001152795"/>
    </source>
</evidence>
<keyword evidence="5" id="KW-1185">Reference proteome</keyword>
<feature type="non-terminal residue" evidence="4">
    <location>
        <position position="743"/>
    </location>
</feature>
<keyword evidence="2" id="KW-1003">Cell membrane</keyword>
<comment type="caution">
    <text evidence="4">The sequence shown here is derived from an EMBL/GenBank/DDBJ whole genome shotgun (WGS) entry which is preliminary data.</text>
</comment>
<dbReference type="InterPro" id="IPR050778">
    <property type="entry name" value="Cueball_EGF_LRP_Nidogen"/>
</dbReference>
<name>A0A6S7LPX3_PARCT</name>
<evidence type="ECO:0000256" key="3">
    <source>
        <dbReference type="ARBA" id="ARBA00022729"/>
    </source>
</evidence>
<proteinExistence type="predicted"/>
<feature type="non-terminal residue" evidence="4">
    <location>
        <position position="1"/>
    </location>
</feature>
<dbReference type="Proteomes" id="UP001152795">
    <property type="component" value="Unassembled WGS sequence"/>
</dbReference>
<dbReference type="Gene3D" id="2.120.10.30">
    <property type="entry name" value="TolB, C-terminal domain"/>
    <property type="match status" value="2"/>
</dbReference>
<dbReference type="Pfam" id="PF14670">
    <property type="entry name" value="FXa_inhibition"/>
    <property type="match status" value="1"/>
</dbReference>
<dbReference type="AlphaFoldDB" id="A0A6S7LPX3"/>
<keyword evidence="3" id="KW-0732">Signal</keyword>
<dbReference type="Pfam" id="PF00058">
    <property type="entry name" value="Ldl_recept_b"/>
    <property type="match status" value="7"/>
</dbReference>
<keyword evidence="2" id="KW-0472">Membrane</keyword>
<accession>A0A6S7LPX3</accession>
<dbReference type="GO" id="GO:0005886">
    <property type="term" value="C:plasma membrane"/>
    <property type="evidence" value="ECO:0007669"/>
    <property type="project" value="UniProtKB-SubCell"/>
</dbReference>
<organism evidence="4 5">
    <name type="scientific">Paramuricea clavata</name>
    <name type="common">Red gorgonian</name>
    <name type="synonym">Violescent sea-whip</name>
    <dbReference type="NCBI Taxonomy" id="317549"/>
    <lineage>
        <taxon>Eukaryota</taxon>
        <taxon>Metazoa</taxon>
        <taxon>Cnidaria</taxon>
        <taxon>Anthozoa</taxon>
        <taxon>Octocorallia</taxon>
        <taxon>Malacalcyonacea</taxon>
        <taxon>Plexauridae</taxon>
        <taxon>Paramuricea</taxon>
    </lineage>
</organism>
<sequence length="743" mass="85444">TIPFPLGLLYSNQKDIRLFWTNRKSSENERVIISTLESAVAVNFLYTNHSIFWSDVSEQKIFSCSLKTSCKPQVIVSDDLGRPEGLAVDWLTGKLYWTDYYLKQICVSSIDGKYRKALIWSNLDNPRAIAVDPNAGFMFWSDWGETPRISRAGMDGSNQTDIVDTFITWPNGLTLDYQEKKMFWIDARHNYIASVDYHGNNRRMTYTQAVNHPYALTMIGKQLYWTDWDTNSIRNCPVLGKNVTYTVNVIKTEIYSPMDIKVYKDQRQPNVSFNPCEKENGGCSHLCLLAPRRLYSCACPSGVALMSDMKTCEDGPQKFLLLTQQSEIRILSLSTEEHRDLELPIKNIGHVIAVDFDPMEKLVCWIDSQYFEIKCAYLNGSGVRTIVKGNDSSAEDLAINWINRGIYWTDTGSDTIEMSYLNGSLRRVIVSGGLDEPRAIVVDPKERYVYWSDWGAHPKLERAKSDGTKREILINTSIAWPNGLVIDYQQRKLYWADAKLDKIESCDLTGARRVILTRVNIPHIFGFTLVGQYLYWTDLQSRILGRLHKSNAKDREVIIDFVANVMAVKGVDLQMKYNLTRGDANSSCNSTTYFYQQVVHYNKRTTPIHLGRLTLIHFVISPLTRVAGRYAGYCSFPPEFPLFNTIKLKHKCSKKRVTHTDHPPYDDHDLPTCFIILIQGVPKTPENIEITYWCMHILNIEVKIKRSSHARKDWDWLKESWCNAVSCNTRENTWEKVYNDPQG</sequence>
<evidence type="ECO:0000313" key="4">
    <source>
        <dbReference type="EMBL" id="CAB4040202.1"/>
    </source>
</evidence>
<gene>
    <name evidence="4" type="ORF">PACLA_8A025384</name>
</gene>
<reference evidence="4" key="1">
    <citation type="submission" date="2020-04" db="EMBL/GenBank/DDBJ databases">
        <authorList>
            <person name="Alioto T."/>
            <person name="Alioto T."/>
            <person name="Gomez Garrido J."/>
        </authorList>
    </citation>
    <scope>NUCLEOTIDE SEQUENCE</scope>
    <source>
        <strain evidence="4">A484AB</strain>
    </source>
</reference>
<dbReference type="SUPFAM" id="SSF57196">
    <property type="entry name" value="EGF/Laminin"/>
    <property type="match status" value="1"/>
</dbReference>
<dbReference type="InterPro" id="IPR000033">
    <property type="entry name" value="LDLR_classB_rpt"/>
</dbReference>
<dbReference type="PANTHER" id="PTHR46513">
    <property type="entry name" value="VITELLOGENIN RECEPTOR-LIKE PROTEIN-RELATED-RELATED"/>
    <property type="match status" value="1"/>
</dbReference>
<dbReference type="SUPFAM" id="SSF63825">
    <property type="entry name" value="YWTD domain"/>
    <property type="match status" value="2"/>
</dbReference>
<evidence type="ECO:0000256" key="1">
    <source>
        <dbReference type="ARBA" id="ARBA00004251"/>
    </source>
</evidence>
<dbReference type="FunFam" id="2.120.10.30:FF:000008">
    <property type="entry name" value="Low-density lipoprotein receptor-related protein 4"/>
    <property type="match status" value="1"/>
</dbReference>
<evidence type="ECO:0000256" key="2">
    <source>
        <dbReference type="ARBA" id="ARBA00022475"/>
    </source>
</evidence>
<dbReference type="InterPro" id="IPR011042">
    <property type="entry name" value="6-blade_b-propeller_TolB-like"/>
</dbReference>
<dbReference type="EMBL" id="CACRXK020026451">
    <property type="protein sequence ID" value="CAB4040202.1"/>
    <property type="molecule type" value="Genomic_DNA"/>
</dbReference>
<dbReference type="SMART" id="SM00135">
    <property type="entry name" value="LY"/>
    <property type="match status" value="10"/>
</dbReference>
<dbReference type="PANTHER" id="PTHR46513:SF41">
    <property type="entry name" value="LOW-DENSITY LIPOPROTEIN RECEPTOR-RELATED PROTEIN"/>
    <property type="match status" value="1"/>
</dbReference>
<dbReference type="PROSITE" id="PS51120">
    <property type="entry name" value="LDLRB"/>
    <property type="match status" value="7"/>
</dbReference>
<dbReference type="OrthoDB" id="72419at2759"/>
<protein>
    <submittedName>
        <fullName evidence="4">Uncharacterized protein</fullName>
    </submittedName>
</protein>